<sequence length="434" mass="48021">MYIPQKRALSHKNSIFIVCAACIIFILACCVCFYFGARWLRQRHYNPKYIPGQFLKSKWKHWCPGSASYGQVPNPRAQNADDTAYHGGGGTPEMTTVTNNAGVQRETSVRSIMTLPPYSVTPKPTEQVVAREGERGGMDMVVEFPETVDEQEQRREEQMESLYQLRLQRRLEHAEREARRRDRREARARGDSARLEQLAAESRARNNRRHGANGSNTSLNAATIIAEHQSRERDRRISSVSYASIGHVRHDGSRLRANSHDSDHHPLLPNAVVDSSSSSLMDPPSVRSRVQSLTSSILTASTSMIEAEPLFLRPTSTHLSSRPASVSQPDEGDLGTLNIPPPPEYEHLDWGDAPAYESPTRERHASPSPSRQLPQLSRLPSIHVGMASPIAVSPVTPTSLRGFELDSNPPTPPTPAGPIPAVVSSTSTRRAPVS</sequence>
<dbReference type="OrthoDB" id="5376312at2759"/>
<reference evidence="3" key="1">
    <citation type="submission" date="2022-12" db="EMBL/GenBank/DDBJ databases">
        <authorList>
            <person name="Petersen C."/>
        </authorList>
    </citation>
    <scope>NUCLEOTIDE SEQUENCE</scope>
    <source>
        <strain evidence="3">IBT 15544</strain>
    </source>
</reference>
<accession>A0A9W9MIG7</accession>
<feature type="region of interest" description="Disordered" evidence="1">
    <location>
        <begin position="251"/>
        <end position="287"/>
    </location>
</feature>
<evidence type="ECO:0000313" key="3">
    <source>
        <dbReference type="EMBL" id="KAJ5201974.1"/>
    </source>
</evidence>
<name>A0A9W9MIG7_9EURO</name>
<feature type="region of interest" description="Disordered" evidence="1">
    <location>
        <begin position="316"/>
        <end position="380"/>
    </location>
</feature>
<dbReference type="EMBL" id="JAPQKR010000013">
    <property type="protein sequence ID" value="KAJ5201974.1"/>
    <property type="molecule type" value="Genomic_DNA"/>
</dbReference>
<feature type="region of interest" description="Disordered" evidence="1">
    <location>
        <begin position="393"/>
        <end position="434"/>
    </location>
</feature>
<gene>
    <name evidence="3" type="ORF">N7498_006637</name>
</gene>
<feature type="compositionally biased region" description="Basic and acidic residues" evidence="1">
    <location>
        <begin position="251"/>
        <end position="266"/>
    </location>
</feature>
<organism evidence="3 4">
    <name type="scientific">Penicillium cinerascens</name>
    <dbReference type="NCBI Taxonomy" id="70096"/>
    <lineage>
        <taxon>Eukaryota</taxon>
        <taxon>Fungi</taxon>
        <taxon>Dikarya</taxon>
        <taxon>Ascomycota</taxon>
        <taxon>Pezizomycotina</taxon>
        <taxon>Eurotiomycetes</taxon>
        <taxon>Eurotiomycetidae</taxon>
        <taxon>Eurotiales</taxon>
        <taxon>Aspergillaceae</taxon>
        <taxon>Penicillium</taxon>
    </lineage>
</organism>
<keyword evidence="2" id="KW-0812">Transmembrane</keyword>
<keyword evidence="2" id="KW-1133">Transmembrane helix</keyword>
<feature type="region of interest" description="Disordered" evidence="1">
    <location>
        <begin position="175"/>
        <end position="221"/>
    </location>
</feature>
<dbReference type="Proteomes" id="UP001150904">
    <property type="component" value="Unassembled WGS sequence"/>
</dbReference>
<dbReference type="PROSITE" id="PS51257">
    <property type="entry name" value="PROKAR_LIPOPROTEIN"/>
    <property type="match status" value="1"/>
</dbReference>
<proteinExistence type="predicted"/>
<keyword evidence="2" id="KW-0472">Membrane</keyword>
<feature type="compositionally biased region" description="Polar residues" evidence="1">
    <location>
        <begin position="423"/>
        <end position="434"/>
    </location>
</feature>
<feature type="compositionally biased region" description="Basic and acidic residues" evidence="1">
    <location>
        <begin position="175"/>
        <end position="194"/>
    </location>
</feature>
<evidence type="ECO:0000256" key="2">
    <source>
        <dbReference type="SAM" id="Phobius"/>
    </source>
</evidence>
<dbReference type="RefSeq" id="XP_058307890.1">
    <property type="nucleotide sequence ID" value="XM_058453699.1"/>
</dbReference>
<protein>
    <submittedName>
        <fullName evidence="3">Uncharacterized protein</fullName>
    </submittedName>
</protein>
<reference evidence="3" key="2">
    <citation type="journal article" date="2023" name="IMA Fungus">
        <title>Comparative genomic study of the Penicillium genus elucidates a diverse pangenome and 15 lateral gene transfer events.</title>
        <authorList>
            <person name="Petersen C."/>
            <person name="Sorensen T."/>
            <person name="Nielsen M.R."/>
            <person name="Sondergaard T.E."/>
            <person name="Sorensen J.L."/>
            <person name="Fitzpatrick D.A."/>
            <person name="Frisvad J.C."/>
            <person name="Nielsen K.L."/>
        </authorList>
    </citation>
    <scope>NUCLEOTIDE SEQUENCE</scope>
    <source>
        <strain evidence="3">IBT 15544</strain>
    </source>
</reference>
<evidence type="ECO:0000313" key="4">
    <source>
        <dbReference type="Proteomes" id="UP001150904"/>
    </source>
</evidence>
<keyword evidence="4" id="KW-1185">Reference proteome</keyword>
<dbReference type="GeneID" id="83181000"/>
<feature type="compositionally biased region" description="Pro residues" evidence="1">
    <location>
        <begin position="409"/>
        <end position="418"/>
    </location>
</feature>
<comment type="caution">
    <text evidence="3">The sequence shown here is derived from an EMBL/GenBank/DDBJ whole genome shotgun (WGS) entry which is preliminary data.</text>
</comment>
<evidence type="ECO:0000256" key="1">
    <source>
        <dbReference type="SAM" id="MobiDB-lite"/>
    </source>
</evidence>
<feature type="compositionally biased region" description="Polar residues" evidence="1">
    <location>
        <begin position="316"/>
        <end position="328"/>
    </location>
</feature>
<dbReference type="AlphaFoldDB" id="A0A9W9MIG7"/>
<feature type="transmembrane region" description="Helical" evidence="2">
    <location>
        <begin position="15"/>
        <end position="37"/>
    </location>
</feature>
<feature type="compositionally biased region" description="Low complexity" evidence="1">
    <location>
        <begin position="366"/>
        <end position="380"/>
    </location>
</feature>